<dbReference type="AlphaFoldDB" id="F4KT02"/>
<evidence type="ECO:0000313" key="2">
    <source>
        <dbReference type="Proteomes" id="UP000008461"/>
    </source>
</evidence>
<protein>
    <submittedName>
        <fullName evidence="1">Uncharacterized protein</fullName>
    </submittedName>
</protein>
<dbReference type="Proteomes" id="UP000008461">
    <property type="component" value="Chromosome"/>
</dbReference>
<evidence type="ECO:0000313" key="1">
    <source>
        <dbReference type="EMBL" id="AEE50072.1"/>
    </source>
</evidence>
<name>F4KT02_HALH1</name>
<dbReference type="KEGG" id="hhy:Halhy_2189"/>
<dbReference type="HOGENOM" id="CLU_102103_0_0_10"/>
<dbReference type="eggNOG" id="ENOG503382N">
    <property type="taxonomic scope" value="Bacteria"/>
</dbReference>
<accession>F4KT02</accession>
<dbReference type="EMBL" id="CP002691">
    <property type="protein sequence ID" value="AEE50072.1"/>
    <property type="molecule type" value="Genomic_DNA"/>
</dbReference>
<reference key="2">
    <citation type="submission" date="2011-04" db="EMBL/GenBank/DDBJ databases">
        <title>Complete sequence of chromosome of Haliscomenobacter hydrossis DSM 1100.</title>
        <authorList>
            <consortium name="US DOE Joint Genome Institute (JGI-PGF)"/>
            <person name="Lucas S."/>
            <person name="Han J."/>
            <person name="Lapidus A."/>
            <person name="Bruce D."/>
            <person name="Goodwin L."/>
            <person name="Pitluck S."/>
            <person name="Peters L."/>
            <person name="Kyrpides N."/>
            <person name="Mavromatis K."/>
            <person name="Ivanova N."/>
            <person name="Ovchinnikova G."/>
            <person name="Pagani I."/>
            <person name="Daligault H."/>
            <person name="Detter J.C."/>
            <person name="Han C."/>
            <person name="Land M."/>
            <person name="Hauser L."/>
            <person name="Markowitz V."/>
            <person name="Cheng J.-F."/>
            <person name="Hugenholtz P."/>
            <person name="Woyke T."/>
            <person name="Wu D."/>
            <person name="Verbarg S."/>
            <person name="Frueling A."/>
            <person name="Brambilla E."/>
            <person name="Klenk H.-P."/>
            <person name="Eisen J.A."/>
        </authorList>
    </citation>
    <scope>NUCLEOTIDE SEQUENCE</scope>
    <source>
        <strain>DSM 1100</strain>
    </source>
</reference>
<reference evidence="1 2" key="1">
    <citation type="journal article" date="2011" name="Stand. Genomic Sci.">
        <title>Complete genome sequence of Haliscomenobacter hydrossis type strain (O).</title>
        <authorList>
            <consortium name="US DOE Joint Genome Institute (JGI-PGF)"/>
            <person name="Daligault H."/>
            <person name="Lapidus A."/>
            <person name="Zeytun A."/>
            <person name="Nolan M."/>
            <person name="Lucas S."/>
            <person name="Del Rio T.G."/>
            <person name="Tice H."/>
            <person name="Cheng J.F."/>
            <person name="Tapia R."/>
            <person name="Han C."/>
            <person name="Goodwin L."/>
            <person name="Pitluck S."/>
            <person name="Liolios K."/>
            <person name="Pagani I."/>
            <person name="Ivanova N."/>
            <person name="Huntemann M."/>
            <person name="Mavromatis K."/>
            <person name="Mikhailova N."/>
            <person name="Pati A."/>
            <person name="Chen A."/>
            <person name="Palaniappan K."/>
            <person name="Land M."/>
            <person name="Hauser L."/>
            <person name="Brambilla E.M."/>
            <person name="Rohde M."/>
            <person name="Verbarg S."/>
            <person name="Goker M."/>
            <person name="Bristow J."/>
            <person name="Eisen J.A."/>
            <person name="Markowitz V."/>
            <person name="Hugenholtz P."/>
            <person name="Kyrpides N.C."/>
            <person name="Klenk H.P."/>
            <person name="Woyke T."/>
        </authorList>
    </citation>
    <scope>NUCLEOTIDE SEQUENCE [LARGE SCALE GENOMIC DNA]</scope>
    <source>
        <strain evidence="2">ATCC 27775 / DSM 1100 / LMG 10767 / O</strain>
    </source>
</reference>
<sequence length="223" mass="25730">MPNNPIPEQIPFQNIPPGTSTTEYVVKLISFLEHNLPLFPKEKTLHKTQNENDLTEELYNFLTRKAWLTNSPFVFQPEKSQKRPNQKGHAKRMDIATKINTLDIDMELIYCLEAKKLPTDKIGGKREKEYVEGKGGAIERFRNEVHGLDDQGNLLSPNGIIAYVTENSFQHWHEQINLWITDVPWPSNECLNCEYFSSIGKLTSNHLRVSGSNLDLIHFWVNI</sequence>
<keyword evidence="2" id="KW-1185">Reference proteome</keyword>
<organism evidence="1 2">
    <name type="scientific">Haliscomenobacter hydrossis (strain ATCC 27775 / DSM 1100 / LMG 10767 / O)</name>
    <dbReference type="NCBI Taxonomy" id="760192"/>
    <lineage>
        <taxon>Bacteria</taxon>
        <taxon>Pseudomonadati</taxon>
        <taxon>Bacteroidota</taxon>
        <taxon>Saprospiria</taxon>
        <taxon>Saprospirales</taxon>
        <taxon>Haliscomenobacteraceae</taxon>
        <taxon>Haliscomenobacter</taxon>
    </lineage>
</organism>
<dbReference type="OrthoDB" id="1091929at2"/>
<gene>
    <name evidence="1" type="ordered locus">Halhy_2189</name>
</gene>
<dbReference type="RefSeq" id="WP_013764624.1">
    <property type="nucleotide sequence ID" value="NC_015510.1"/>
</dbReference>
<proteinExistence type="predicted"/>